<dbReference type="PANTHER" id="PTHR32552:SF74">
    <property type="entry name" value="HYDROXAMATE SIDEROPHORE RECEPTOR FHUE"/>
    <property type="match status" value="1"/>
</dbReference>
<proteinExistence type="inferred from homology"/>
<dbReference type="CDD" id="cd01347">
    <property type="entry name" value="ligand_gated_channel"/>
    <property type="match status" value="1"/>
</dbReference>
<dbReference type="RefSeq" id="WP_343843207.1">
    <property type="nucleotide sequence ID" value="NZ_BAAAEI010000006.1"/>
</dbReference>
<keyword evidence="5 10" id="KW-0812">Transmembrane</keyword>
<dbReference type="Proteomes" id="UP001501757">
    <property type="component" value="Unassembled WGS sequence"/>
</dbReference>
<feature type="domain" description="TonB-dependent receptor plug" evidence="15">
    <location>
        <begin position="92"/>
        <end position="190"/>
    </location>
</feature>
<dbReference type="NCBIfam" id="TIGR01783">
    <property type="entry name" value="TonB-siderophor"/>
    <property type="match status" value="1"/>
</dbReference>
<evidence type="ECO:0000256" key="5">
    <source>
        <dbReference type="ARBA" id="ARBA00022692"/>
    </source>
</evidence>
<evidence type="ECO:0000256" key="3">
    <source>
        <dbReference type="ARBA" id="ARBA00022448"/>
    </source>
</evidence>
<keyword evidence="4 10" id="KW-1134">Transmembrane beta strand</keyword>
<feature type="domain" description="TonB-dependent receptor-like beta-barrel" evidence="14">
    <location>
        <begin position="269"/>
        <end position="741"/>
    </location>
</feature>
<dbReference type="InterPro" id="IPR000531">
    <property type="entry name" value="Beta-barrel_TonB"/>
</dbReference>
<evidence type="ECO:0000256" key="10">
    <source>
        <dbReference type="PROSITE-ProRule" id="PRU01360"/>
    </source>
</evidence>
<dbReference type="InterPro" id="IPR037066">
    <property type="entry name" value="Plug_dom_sf"/>
</dbReference>
<keyword evidence="9 10" id="KW-0998">Cell outer membrane</keyword>
<dbReference type="Gene3D" id="2.40.170.20">
    <property type="entry name" value="TonB-dependent receptor, beta-barrel domain"/>
    <property type="match status" value="1"/>
</dbReference>
<comment type="similarity">
    <text evidence="2 10 11">Belongs to the TonB-dependent receptor family.</text>
</comment>
<evidence type="ECO:0000256" key="4">
    <source>
        <dbReference type="ARBA" id="ARBA00022452"/>
    </source>
</evidence>
<sequence length="773" mass="85832">METSRLQSTATKAHQLSLSPIMLAILALSAPVMAAEDLSATGADKSQNALNDPDGTSKTRAQEYERIYVTASTEGNYSDAATKSATKMILSLRETPQSVSVITRQFLEDWNTVNIKDILQHSTGVYTNFGAGEERPSFMVRGGEANLIQIDGVQQFPGGRRPDVNGDSVAFERMEILRGANGLMTGVGDPTATVNLVRKRAVSRHTDAHVGISGGRWGYQRIEADVATALTEDGDVRARIAAAHYDRDSYIDRYGQKKTSVYATVEADFGDATLVRGGIEYADTASRGVINTHAVHYYYADGSLVNPSRNMTGMSADWSAWPIKEKTYFVGVDHAFDNGWQLNAIATYNTIDMQGGELFFVYPEDYMDPDGSSHLGFGYSAVISSSEDQQKTFDVTLQGTYELLGREHDLVLGYSYFNRDRTSFGNQADQTTISLEGLNYNTWTGDVARYPFEDSGRSSLNKNSSGGAFIATRLHFTDELKLITGARLTNWQTRTHMYDPNSGEYRMTRSEYEVDRELTPYAGLVYEVNDNVSLYASYTDAFRPQNYYDANDDILDPVTGRSYEGGVKAEFDLLNLSAAYFESEQDNVAERDTSFPLDYLTPGGNTPYRSSGKGNKTQGYELEVSGEVVHGWNVFGGYAYAKTEDNQGQAIRTEIPRKLFNLNTTYQLPGAWHDLVLGAGIHWQSAYFVNSKKPAGLGRDENGYVITTPERREQGAVALVNLMARYRLTEQISLSLNINNLFDKAYFNSISSWDGSVVWGTPRNWTLSARYDW</sequence>
<dbReference type="InterPro" id="IPR036942">
    <property type="entry name" value="Beta-barrel_TonB_sf"/>
</dbReference>
<evidence type="ECO:0000259" key="14">
    <source>
        <dbReference type="Pfam" id="PF00593"/>
    </source>
</evidence>
<protein>
    <submittedName>
        <fullName evidence="16">TonB-dependent siderophore receptor</fullName>
    </submittedName>
</protein>
<gene>
    <name evidence="16" type="ORF">GCM10009092_13170</name>
</gene>
<evidence type="ECO:0000256" key="8">
    <source>
        <dbReference type="ARBA" id="ARBA00023170"/>
    </source>
</evidence>
<feature type="signal peptide" evidence="13">
    <location>
        <begin position="1"/>
        <end position="34"/>
    </location>
</feature>
<keyword evidence="17" id="KW-1185">Reference proteome</keyword>
<keyword evidence="6 11" id="KW-0798">TonB box</keyword>
<dbReference type="PROSITE" id="PS52016">
    <property type="entry name" value="TONB_DEPENDENT_REC_3"/>
    <property type="match status" value="1"/>
</dbReference>
<keyword evidence="7 10" id="KW-0472">Membrane</keyword>
<evidence type="ECO:0000256" key="2">
    <source>
        <dbReference type="ARBA" id="ARBA00009810"/>
    </source>
</evidence>
<comment type="subcellular location">
    <subcellularLocation>
        <location evidence="1 10">Cell outer membrane</location>
        <topology evidence="1 10">Multi-pass membrane protein</topology>
    </subcellularLocation>
</comment>
<dbReference type="Pfam" id="PF07715">
    <property type="entry name" value="Plug"/>
    <property type="match status" value="1"/>
</dbReference>
<organism evidence="16 17">
    <name type="scientific">Bowmanella denitrificans</name>
    <dbReference type="NCBI Taxonomy" id="366582"/>
    <lineage>
        <taxon>Bacteria</taxon>
        <taxon>Pseudomonadati</taxon>
        <taxon>Pseudomonadota</taxon>
        <taxon>Gammaproteobacteria</taxon>
        <taxon>Alteromonadales</taxon>
        <taxon>Alteromonadaceae</taxon>
        <taxon>Bowmanella</taxon>
    </lineage>
</organism>
<keyword evidence="3 10" id="KW-0813">Transport</keyword>
<dbReference type="Gene3D" id="2.170.130.10">
    <property type="entry name" value="TonB-dependent receptor, plug domain"/>
    <property type="match status" value="1"/>
</dbReference>
<evidence type="ECO:0000256" key="9">
    <source>
        <dbReference type="ARBA" id="ARBA00023237"/>
    </source>
</evidence>
<evidence type="ECO:0000256" key="13">
    <source>
        <dbReference type="SAM" id="SignalP"/>
    </source>
</evidence>
<evidence type="ECO:0000313" key="16">
    <source>
        <dbReference type="EMBL" id="GAA0350140.1"/>
    </source>
</evidence>
<dbReference type="PANTHER" id="PTHR32552">
    <property type="entry name" value="FERRICHROME IRON RECEPTOR-RELATED"/>
    <property type="match status" value="1"/>
</dbReference>
<evidence type="ECO:0000313" key="17">
    <source>
        <dbReference type="Proteomes" id="UP001501757"/>
    </source>
</evidence>
<name>A0ABP3GNL7_9ALTE</name>
<dbReference type="InterPro" id="IPR039426">
    <property type="entry name" value="TonB-dep_rcpt-like"/>
</dbReference>
<dbReference type="InterPro" id="IPR012910">
    <property type="entry name" value="Plug_dom"/>
</dbReference>
<evidence type="ECO:0000256" key="11">
    <source>
        <dbReference type="RuleBase" id="RU003357"/>
    </source>
</evidence>
<evidence type="ECO:0000256" key="7">
    <source>
        <dbReference type="ARBA" id="ARBA00023136"/>
    </source>
</evidence>
<feature type="compositionally biased region" description="Polar residues" evidence="12">
    <location>
        <begin position="603"/>
        <end position="615"/>
    </location>
</feature>
<keyword evidence="8 16" id="KW-0675">Receptor</keyword>
<comment type="caution">
    <text evidence="16">The sequence shown here is derived from an EMBL/GenBank/DDBJ whole genome shotgun (WGS) entry which is preliminary data.</text>
</comment>
<dbReference type="SUPFAM" id="SSF56935">
    <property type="entry name" value="Porins"/>
    <property type="match status" value="1"/>
</dbReference>
<feature type="region of interest" description="Disordered" evidence="12">
    <location>
        <begin position="594"/>
        <end position="615"/>
    </location>
</feature>
<evidence type="ECO:0000256" key="6">
    <source>
        <dbReference type="ARBA" id="ARBA00023077"/>
    </source>
</evidence>
<dbReference type="InterPro" id="IPR010105">
    <property type="entry name" value="TonB_sidphr_rcpt"/>
</dbReference>
<evidence type="ECO:0000259" key="15">
    <source>
        <dbReference type="Pfam" id="PF07715"/>
    </source>
</evidence>
<dbReference type="EMBL" id="BAAAEI010000006">
    <property type="protein sequence ID" value="GAA0350140.1"/>
    <property type="molecule type" value="Genomic_DNA"/>
</dbReference>
<accession>A0ABP3GNL7</accession>
<feature type="chain" id="PRO_5046216934" evidence="13">
    <location>
        <begin position="35"/>
        <end position="773"/>
    </location>
</feature>
<dbReference type="Pfam" id="PF00593">
    <property type="entry name" value="TonB_dep_Rec_b-barrel"/>
    <property type="match status" value="1"/>
</dbReference>
<evidence type="ECO:0000256" key="12">
    <source>
        <dbReference type="SAM" id="MobiDB-lite"/>
    </source>
</evidence>
<reference evidence="17" key="1">
    <citation type="journal article" date="2019" name="Int. J. Syst. Evol. Microbiol.">
        <title>The Global Catalogue of Microorganisms (GCM) 10K type strain sequencing project: providing services to taxonomists for standard genome sequencing and annotation.</title>
        <authorList>
            <consortium name="The Broad Institute Genomics Platform"/>
            <consortium name="The Broad Institute Genome Sequencing Center for Infectious Disease"/>
            <person name="Wu L."/>
            <person name="Ma J."/>
        </authorList>
    </citation>
    <scope>NUCLEOTIDE SEQUENCE [LARGE SCALE GENOMIC DNA]</scope>
    <source>
        <strain evidence="17">JCM 13378</strain>
    </source>
</reference>
<evidence type="ECO:0000256" key="1">
    <source>
        <dbReference type="ARBA" id="ARBA00004571"/>
    </source>
</evidence>
<keyword evidence="13" id="KW-0732">Signal</keyword>